<dbReference type="OrthoDB" id="9809338at2"/>
<protein>
    <submittedName>
        <fullName evidence="5">Transcriptional regulator, AraC family protein</fullName>
    </submittedName>
</protein>
<dbReference type="InterPro" id="IPR018060">
    <property type="entry name" value="HTH_AraC"/>
</dbReference>
<dbReference type="InterPro" id="IPR009057">
    <property type="entry name" value="Homeodomain-like_sf"/>
</dbReference>
<evidence type="ECO:0000259" key="4">
    <source>
        <dbReference type="PROSITE" id="PS01124"/>
    </source>
</evidence>
<keyword evidence="3" id="KW-0804">Transcription</keyword>
<dbReference type="PANTHER" id="PTHR46796:SF13">
    <property type="entry name" value="HTH-TYPE TRANSCRIPTIONAL ACTIVATOR RHAS"/>
    <property type="match status" value="1"/>
</dbReference>
<keyword evidence="6" id="KW-1185">Reference proteome</keyword>
<dbReference type="PROSITE" id="PS01124">
    <property type="entry name" value="HTH_ARAC_FAMILY_2"/>
    <property type="match status" value="1"/>
</dbReference>
<evidence type="ECO:0000313" key="6">
    <source>
        <dbReference type="Proteomes" id="UP000002171"/>
    </source>
</evidence>
<proteinExistence type="predicted"/>
<evidence type="ECO:0000313" key="5">
    <source>
        <dbReference type="EMBL" id="EAR60176.1"/>
    </source>
</evidence>
<gene>
    <name evidence="5" type="ORF">MED92_11754</name>
</gene>
<dbReference type="Proteomes" id="UP000002171">
    <property type="component" value="Unassembled WGS sequence"/>
</dbReference>
<dbReference type="AlphaFoldDB" id="A0A7U8GRB9"/>
<accession>A0A7U8GRB9</accession>
<dbReference type="SMART" id="SM00342">
    <property type="entry name" value="HTH_ARAC"/>
    <property type="match status" value="1"/>
</dbReference>
<dbReference type="Gene3D" id="1.10.10.60">
    <property type="entry name" value="Homeodomain-like"/>
    <property type="match status" value="1"/>
</dbReference>
<feature type="domain" description="HTH araC/xylS-type" evidence="4">
    <location>
        <begin position="156"/>
        <end position="237"/>
    </location>
</feature>
<evidence type="ECO:0000256" key="1">
    <source>
        <dbReference type="ARBA" id="ARBA00023015"/>
    </source>
</evidence>
<dbReference type="GO" id="GO:0043565">
    <property type="term" value="F:sequence-specific DNA binding"/>
    <property type="evidence" value="ECO:0007669"/>
    <property type="project" value="InterPro"/>
</dbReference>
<dbReference type="EMBL" id="AAOW01000022">
    <property type="protein sequence ID" value="EAR60176.1"/>
    <property type="molecule type" value="Genomic_DNA"/>
</dbReference>
<dbReference type="PANTHER" id="PTHR46796">
    <property type="entry name" value="HTH-TYPE TRANSCRIPTIONAL ACTIVATOR RHAS-RELATED"/>
    <property type="match status" value="1"/>
</dbReference>
<dbReference type="Pfam" id="PF12833">
    <property type="entry name" value="HTH_18"/>
    <property type="match status" value="1"/>
</dbReference>
<dbReference type="GO" id="GO:0003700">
    <property type="term" value="F:DNA-binding transcription factor activity"/>
    <property type="evidence" value="ECO:0007669"/>
    <property type="project" value="InterPro"/>
</dbReference>
<reference evidence="5 6" key="1">
    <citation type="submission" date="2006-02" db="EMBL/GenBank/DDBJ databases">
        <authorList>
            <person name="Pinhassi J."/>
            <person name="Pedros-Alio C."/>
            <person name="Ferriera S."/>
            <person name="Johnson J."/>
            <person name="Kravitz S."/>
            <person name="Halpern A."/>
            <person name="Remington K."/>
            <person name="Beeson K."/>
            <person name="Tran B."/>
            <person name="Rogers Y.-H."/>
            <person name="Friedman R."/>
            <person name="Venter J.C."/>
        </authorList>
    </citation>
    <scope>NUCLEOTIDE SEQUENCE [LARGE SCALE GENOMIC DNA]</scope>
    <source>
        <strain evidence="5 6">MED92</strain>
    </source>
</reference>
<keyword evidence="1" id="KW-0805">Transcription regulation</keyword>
<evidence type="ECO:0000256" key="2">
    <source>
        <dbReference type="ARBA" id="ARBA00023125"/>
    </source>
</evidence>
<organism evidence="5 6">
    <name type="scientific">Neptuniibacter caesariensis</name>
    <dbReference type="NCBI Taxonomy" id="207954"/>
    <lineage>
        <taxon>Bacteria</taxon>
        <taxon>Pseudomonadati</taxon>
        <taxon>Pseudomonadota</taxon>
        <taxon>Gammaproteobacteria</taxon>
        <taxon>Oceanospirillales</taxon>
        <taxon>Oceanospirillaceae</taxon>
        <taxon>Neptuniibacter</taxon>
    </lineage>
</organism>
<sequence length="238" mass="26258">MVQGIWTAQVPDEKGRTVVKPLYSDAGSGIIFNLGCNISIGDENLPSGVFLLPVKKVAQSISLPASAKIAGIRFHPAAGYGVLGDKPSKPILLERDDTFASGLYHLFDELKHQTQSEQQIKLIFDWCIANLATESLIPTPLEKAFSAILCGAAPGQLSEETKLSQRQIERLFNTWLGMTPKHYQRIQRVRQVIQTVRERGDIDLAELAVEFGFSDQAHMTREFKSIAATTPGKFMSSE</sequence>
<keyword evidence="2" id="KW-0238">DNA-binding</keyword>
<comment type="caution">
    <text evidence="5">The sequence shown here is derived from an EMBL/GenBank/DDBJ whole genome shotgun (WGS) entry which is preliminary data.</text>
</comment>
<dbReference type="InterPro" id="IPR050204">
    <property type="entry name" value="AraC_XylS_family_regulators"/>
</dbReference>
<name>A0A7U8GRB9_NEPCE</name>
<evidence type="ECO:0000256" key="3">
    <source>
        <dbReference type="ARBA" id="ARBA00023163"/>
    </source>
</evidence>
<dbReference type="SUPFAM" id="SSF46689">
    <property type="entry name" value="Homeodomain-like"/>
    <property type="match status" value="1"/>
</dbReference>